<gene>
    <name evidence="5" type="ORF">KHY36_02045</name>
</gene>
<dbReference type="Pfam" id="PF26078">
    <property type="entry name" value="Baseplate_J_M"/>
    <property type="match status" value="1"/>
</dbReference>
<accession>A0A943HJN2</accession>
<evidence type="ECO:0000313" key="5">
    <source>
        <dbReference type="EMBL" id="MBS5331295.1"/>
    </source>
</evidence>
<dbReference type="EMBL" id="JAGZGG010000003">
    <property type="protein sequence ID" value="MBS5331295.1"/>
    <property type="molecule type" value="Genomic_DNA"/>
</dbReference>
<evidence type="ECO:0000313" key="6">
    <source>
        <dbReference type="Proteomes" id="UP000759273"/>
    </source>
</evidence>
<dbReference type="Pfam" id="PF04865">
    <property type="entry name" value="Baseplate_J"/>
    <property type="match status" value="1"/>
</dbReference>
<dbReference type="PANTHER" id="PTHR37829">
    <property type="entry name" value="PHAGE-LIKE ELEMENT PBSX PROTEIN XKDT"/>
    <property type="match status" value="1"/>
</dbReference>
<evidence type="ECO:0000259" key="2">
    <source>
        <dbReference type="Pfam" id="PF04865"/>
    </source>
</evidence>
<proteinExistence type="inferred from homology"/>
<dbReference type="InterPro" id="IPR014507">
    <property type="entry name" value="Baseplate_assembly_J_pred"/>
</dbReference>
<name>A0A943HJN2_9FIRM</name>
<dbReference type="Pfam" id="PF26079">
    <property type="entry name" value="Baseplate_J_C"/>
    <property type="match status" value="1"/>
</dbReference>
<dbReference type="PANTHER" id="PTHR37829:SF3">
    <property type="entry name" value="PROTEIN JAYE-RELATED"/>
    <property type="match status" value="1"/>
</dbReference>
<dbReference type="InterPro" id="IPR052399">
    <property type="entry name" value="Phage_Baseplate_Assmbl_Protein"/>
</dbReference>
<protein>
    <submittedName>
        <fullName evidence="5">Baseplate J/gp47 family protein</fullName>
    </submittedName>
</protein>
<dbReference type="AlphaFoldDB" id="A0A943HJN2"/>
<evidence type="ECO:0000256" key="1">
    <source>
        <dbReference type="ARBA" id="ARBA00038087"/>
    </source>
</evidence>
<reference evidence="5" key="1">
    <citation type="submission" date="2021-02" db="EMBL/GenBank/DDBJ databases">
        <title>Infant gut strain persistence is associated with maternal origin, phylogeny, and functional potential including surface adhesion and iron acquisition.</title>
        <authorList>
            <person name="Lou Y.C."/>
        </authorList>
    </citation>
    <scope>NUCLEOTIDE SEQUENCE</scope>
    <source>
        <strain evidence="5">L3_101_000M1_dasL3_101_000M1_concoct_87</strain>
    </source>
</reference>
<comment type="similarity">
    <text evidence="1">Belongs to the Mu gp47/PBSX XkdT family.</text>
</comment>
<feature type="domain" description="Baseplate J-like C-terminal" evidence="4">
    <location>
        <begin position="283"/>
        <end position="355"/>
    </location>
</feature>
<feature type="domain" description="Baseplate protein J-like barrel" evidence="2">
    <location>
        <begin position="96"/>
        <end position="182"/>
    </location>
</feature>
<dbReference type="InterPro" id="IPR058531">
    <property type="entry name" value="Baseplate_J_M"/>
</dbReference>
<feature type="domain" description="Baseplate J-like central" evidence="3">
    <location>
        <begin position="203"/>
        <end position="273"/>
    </location>
</feature>
<comment type="caution">
    <text evidence="5">The sequence shown here is derived from an EMBL/GenBank/DDBJ whole genome shotgun (WGS) entry which is preliminary data.</text>
</comment>
<evidence type="ECO:0000259" key="3">
    <source>
        <dbReference type="Pfam" id="PF26078"/>
    </source>
</evidence>
<dbReference type="PIRSF" id="PIRSF020481">
    <property type="entry name" value="BAP"/>
    <property type="match status" value="1"/>
</dbReference>
<organism evidence="5 6">
    <name type="scientific">Subdoligranulum variabile</name>
    <dbReference type="NCBI Taxonomy" id="214851"/>
    <lineage>
        <taxon>Bacteria</taxon>
        <taxon>Bacillati</taxon>
        <taxon>Bacillota</taxon>
        <taxon>Clostridia</taxon>
        <taxon>Eubacteriales</taxon>
        <taxon>Oscillospiraceae</taxon>
        <taxon>Subdoligranulum</taxon>
    </lineage>
</organism>
<dbReference type="InterPro" id="IPR006949">
    <property type="entry name" value="Barrel_Baseplate_J-like"/>
</dbReference>
<evidence type="ECO:0000259" key="4">
    <source>
        <dbReference type="Pfam" id="PF26079"/>
    </source>
</evidence>
<dbReference type="Proteomes" id="UP000759273">
    <property type="component" value="Unassembled WGS sequence"/>
</dbReference>
<sequence length="390" mass="41964">MSRNPLYQFVDTDTTKLEAALVDAYEAIVGHSAQPSSPERIFIAWVASIILQERVYLNHAGNQNIPSRAEGANLDALGELFYQHTRPAATSSTVTMRFNISEAQTSAVLIPKGTRVSNGQNMFWATVEDRYIAAGQTYGDVTAECMTAGIAGNGYLAGQIATIVDVFDYYTSCTNLTESGGGSDAPTDDEFYEQLRQSEDNYSTAGPKGGYIAKAKAVSNDIADVLPNSPTPGEVRIYVLMEDGTIAGQEVKNAVLAACNADETRPLTDHVLVSDPETVEYDIDVTYYLNRGGPSAADVQSEVNAAVDAYVKWQAGKLGRDINPSELTRRMMVNGVKRVVIRSPVYTELRSGNVATDASGRVALADLTDAVPQVGKLRGRTVTSGGYEDE</sequence>
<dbReference type="InterPro" id="IPR058530">
    <property type="entry name" value="Baseplate_J-like_C"/>
</dbReference>